<dbReference type="OrthoDB" id="9806130at2"/>
<dbReference type="InterPro" id="IPR005467">
    <property type="entry name" value="His_kinase_dom"/>
</dbReference>
<dbReference type="AlphaFoldDB" id="A0A3N0DTP3"/>
<protein>
    <recommendedName>
        <fullName evidence="8">Sensor-like histidine kinase SenX3</fullName>
        <ecNumber evidence="3">2.7.13.3</ecNumber>
    </recommendedName>
</protein>
<keyword evidence="12" id="KW-1185">Reference proteome</keyword>
<dbReference type="GO" id="GO:0004721">
    <property type="term" value="F:phosphoprotein phosphatase activity"/>
    <property type="evidence" value="ECO:0007669"/>
    <property type="project" value="TreeGrafter"/>
</dbReference>
<evidence type="ECO:0000256" key="2">
    <source>
        <dbReference type="ARBA" id="ARBA00004236"/>
    </source>
</evidence>
<organism evidence="11 12">
    <name type="scientific">Nocardioides marmorisolisilvae</name>
    <dbReference type="NCBI Taxonomy" id="1542737"/>
    <lineage>
        <taxon>Bacteria</taxon>
        <taxon>Bacillati</taxon>
        <taxon>Actinomycetota</taxon>
        <taxon>Actinomycetes</taxon>
        <taxon>Propionibacteriales</taxon>
        <taxon>Nocardioidaceae</taxon>
        <taxon>Nocardioides</taxon>
    </lineage>
</organism>
<evidence type="ECO:0000256" key="9">
    <source>
        <dbReference type="SAM" id="Phobius"/>
    </source>
</evidence>
<dbReference type="Gene3D" id="3.30.565.10">
    <property type="entry name" value="Histidine kinase-like ATPase, C-terminal domain"/>
    <property type="match status" value="1"/>
</dbReference>
<evidence type="ECO:0000256" key="8">
    <source>
        <dbReference type="ARBA" id="ARBA00039401"/>
    </source>
</evidence>
<dbReference type="EC" id="2.7.13.3" evidence="3"/>
<reference evidence="11 12" key="1">
    <citation type="submission" date="2018-11" db="EMBL/GenBank/DDBJ databases">
        <authorList>
            <person name="Li F."/>
        </authorList>
    </citation>
    <scope>NUCLEOTIDE SEQUENCE [LARGE SCALE GENOMIC DNA]</scope>
    <source>
        <strain evidence="11 12">KIS18-7</strain>
    </source>
</reference>
<evidence type="ECO:0000313" key="12">
    <source>
        <dbReference type="Proteomes" id="UP000277094"/>
    </source>
</evidence>
<dbReference type="InterPro" id="IPR003661">
    <property type="entry name" value="HisK_dim/P_dom"/>
</dbReference>
<dbReference type="InterPro" id="IPR003594">
    <property type="entry name" value="HATPase_dom"/>
</dbReference>
<evidence type="ECO:0000313" key="11">
    <source>
        <dbReference type="EMBL" id="RNL78988.1"/>
    </source>
</evidence>
<dbReference type="GO" id="GO:0000155">
    <property type="term" value="F:phosphorelay sensor kinase activity"/>
    <property type="evidence" value="ECO:0007669"/>
    <property type="project" value="InterPro"/>
</dbReference>
<dbReference type="InterPro" id="IPR036097">
    <property type="entry name" value="HisK_dim/P_sf"/>
</dbReference>
<feature type="transmembrane region" description="Helical" evidence="9">
    <location>
        <begin position="6"/>
        <end position="26"/>
    </location>
</feature>
<dbReference type="FunFam" id="1.10.287.130:FF:000001">
    <property type="entry name" value="Two-component sensor histidine kinase"/>
    <property type="match status" value="1"/>
</dbReference>
<evidence type="ECO:0000256" key="1">
    <source>
        <dbReference type="ARBA" id="ARBA00000085"/>
    </source>
</evidence>
<keyword evidence="5" id="KW-0808">Transferase</keyword>
<evidence type="ECO:0000256" key="5">
    <source>
        <dbReference type="ARBA" id="ARBA00022679"/>
    </source>
</evidence>
<dbReference type="Proteomes" id="UP000277094">
    <property type="component" value="Unassembled WGS sequence"/>
</dbReference>
<evidence type="ECO:0000259" key="10">
    <source>
        <dbReference type="PROSITE" id="PS50109"/>
    </source>
</evidence>
<dbReference type="RefSeq" id="WP_123233490.1">
    <property type="nucleotide sequence ID" value="NZ_RJSG01000002.1"/>
</dbReference>
<dbReference type="Gene3D" id="1.10.287.130">
    <property type="match status" value="1"/>
</dbReference>
<dbReference type="PRINTS" id="PR00344">
    <property type="entry name" value="BCTRLSENSOR"/>
</dbReference>
<evidence type="ECO:0000256" key="4">
    <source>
        <dbReference type="ARBA" id="ARBA00022553"/>
    </source>
</evidence>
<comment type="subcellular location">
    <subcellularLocation>
        <location evidence="2">Cell membrane</location>
    </subcellularLocation>
</comment>
<comment type="catalytic activity">
    <reaction evidence="1">
        <text>ATP + protein L-histidine = ADP + protein N-phospho-L-histidine.</text>
        <dbReference type="EC" id="2.7.13.3"/>
    </reaction>
</comment>
<accession>A0A3N0DTP3</accession>
<dbReference type="CDD" id="cd00082">
    <property type="entry name" value="HisKA"/>
    <property type="match status" value="1"/>
</dbReference>
<feature type="transmembrane region" description="Helical" evidence="9">
    <location>
        <begin position="38"/>
        <end position="58"/>
    </location>
</feature>
<gene>
    <name evidence="11" type="ORF">EFL95_08035</name>
</gene>
<dbReference type="Pfam" id="PF00512">
    <property type="entry name" value="HisKA"/>
    <property type="match status" value="1"/>
</dbReference>
<dbReference type="PROSITE" id="PS50109">
    <property type="entry name" value="HIS_KIN"/>
    <property type="match status" value="1"/>
</dbReference>
<dbReference type="GO" id="GO:0005886">
    <property type="term" value="C:plasma membrane"/>
    <property type="evidence" value="ECO:0007669"/>
    <property type="project" value="UniProtKB-SubCell"/>
</dbReference>
<dbReference type="InterPro" id="IPR036890">
    <property type="entry name" value="HATPase_C_sf"/>
</dbReference>
<keyword evidence="9" id="KW-1133">Transmembrane helix</keyword>
<comment type="caution">
    <text evidence="11">The sequence shown here is derived from an EMBL/GenBank/DDBJ whole genome shotgun (WGS) entry which is preliminary data.</text>
</comment>
<sequence>MTRDQVDIVLIAAGWTAAVGAAGLVVSRVIAARSLRWLVALVALVAVGGVIAGVIGTADAMFLSSHDRGVVLLVCLVAGLVAVFFSFVVSSSVVRGSDALRENARRFGETGEYAASTTGPAELQALSAELARTAEKLRDSREREEMLETSRRELVAWVSHDLRSPLAGLRAMTEALEDGMAEDPTRYHRQMRSEVDRMVRMVDDLFELSRIHAGVLQVSLQNVDLGDIVSEAIAGADPVARAAGVRLGGMVEPGAMVNADPAGLSRVVANLVTNAIRHTPTDGVVSITGRVVENTVELAVTDACGGIPDEDLHRVFDVAWRGTSARTPEVDQQHGTGAGLGLAIVKGIVEAHHGMVQVVNESPGCRFLVRLPA</sequence>
<dbReference type="Pfam" id="PF02518">
    <property type="entry name" value="HATPase_c"/>
    <property type="match status" value="1"/>
</dbReference>
<proteinExistence type="predicted"/>
<keyword evidence="4" id="KW-0597">Phosphoprotein</keyword>
<dbReference type="PANTHER" id="PTHR45453:SF1">
    <property type="entry name" value="PHOSPHATE REGULON SENSOR PROTEIN PHOR"/>
    <property type="match status" value="1"/>
</dbReference>
<evidence type="ECO:0000256" key="6">
    <source>
        <dbReference type="ARBA" id="ARBA00022777"/>
    </source>
</evidence>
<evidence type="ECO:0000256" key="3">
    <source>
        <dbReference type="ARBA" id="ARBA00012438"/>
    </source>
</evidence>
<dbReference type="GO" id="GO:0016036">
    <property type="term" value="P:cellular response to phosphate starvation"/>
    <property type="evidence" value="ECO:0007669"/>
    <property type="project" value="TreeGrafter"/>
</dbReference>
<dbReference type="InterPro" id="IPR050351">
    <property type="entry name" value="BphY/WalK/GraS-like"/>
</dbReference>
<dbReference type="SUPFAM" id="SSF47384">
    <property type="entry name" value="Homodimeric domain of signal transducing histidine kinase"/>
    <property type="match status" value="1"/>
</dbReference>
<evidence type="ECO:0000256" key="7">
    <source>
        <dbReference type="ARBA" id="ARBA00023012"/>
    </source>
</evidence>
<keyword evidence="7" id="KW-0902">Two-component regulatory system</keyword>
<dbReference type="CDD" id="cd00075">
    <property type="entry name" value="HATPase"/>
    <property type="match status" value="1"/>
</dbReference>
<dbReference type="InterPro" id="IPR004358">
    <property type="entry name" value="Sig_transdc_His_kin-like_C"/>
</dbReference>
<dbReference type="PANTHER" id="PTHR45453">
    <property type="entry name" value="PHOSPHATE REGULON SENSOR PROTEIN PHOR"/>
    <property type="match status" value="1"/>
</dbReference>
<feature type="domain" description="Histidine kinase" evidence="10">
    <location>
        <begin position="157"/>
        <end position="373"/>
    </location>
</feature>
<dbReference type="SMART" id="SM00387">
    <property type="entry name" value="HATPase_c"/>
    <property type="match status" value="1"/>
</dbReference>
<keyword evidence="9" id="KW-0472">Membrane</keyword>
<dbReference type="EMBL" id="RJSG01000002">
    <property type="protein sequence ID" value="RNL78988.1"/>
    <property type="molecule type" value="Genomic_DNA"/>
</dbReference>
<keyword evidence="6 11" id="KW-0418">Kinase</keyword>
<dbReference type="SUPFAM" id="SSF55874">
    <property type="entry name" value="ATPase domain of HSP90 chaperone/DNA topoisomerase II/histidine kinase"/>
    <property type="match status" value="1"/>
</dbReference>
<keyword evidence="9" id="KW-0812">Transmembrane</keyword>
<dbReference type="SMART" id="SM00388">
    <property type="entry name" value="HisKA"/>
    <property type="match status" value="1"/>
</dbReference>
<feature type="transmembrane region" description="Helical" evidence="9">
    <location>
        <begin position="70"/>
        <end position="94"/>
    </location>
</feature>
<name>A0A3N0DTP3_9ACTN</name>